<evidence type="ECO:0000313" key="2">
    <source>
        <dbReference type="EMBL" id="PLW10409.1"/>
    </source>
</evidence>
<feature type="domain" description="Tet-like 2OG-Fe(II) oxygenase" evidence="1">
    <location>
        <begin position="147"/>
        <end position="228"/>
    </location>
</feature>
<gene>
    <name evidence="2" type="ORF">PCANC_19684</name>
</gene>
<dbReference type="Proteomes" id="UP000235388">
    <property type="component" value="Unassembled WGS sequence"/>
</dbReference>
<keyword evidence="3" id="KW-1185">Reference proteome</keyword>
<dbReference type="AlphaFoldDB" id="A0A2N5SAZ9"/>
<reference evidence="2 3" key="1">
    <citation type="submission" date="2017-11" db="EMBL/GenBank/DDBJ databases">
        <title>De novo assembly and phasing of dikaryotic genomes from two isolates of Puccinia coronata f. sp. avenae, the causal agent of oat crown rust.</title>
        <authorList>
            <person name="Miller M.E."/>
            <person name="Zhang Y."/>
            <person name="Omidvar V."/>
            <person name="Sperschneider J."/>
            <person name="Schwessinger B."/>
            <person name="Raley C."/>
            <person name="Palmer J.M."/>
            <person name="Garnica D."/>
            <person name="Upadhyaya N."/>
            <person name="Rathjen J."/>
            <person name="Taylor J.M."/>
            <person name="Park R.F."/>
            <person name="Dodds P.N."/>
            <person name="Hirsch C.D."/>
            <person name="Kianian S.F."/>
            <person name="Figueroa M."/>
        </authorList>
    </citation>
    <scope>NUCLEOTIDE SEQUENCE [LARGE SCALE GENOMIC DNA]</scope>
    <source>
        <strain evidence="2">12NC29</strain>
    </source>
</reference>
<dbReference type="EMBL" id="PGCJ01001061">
    <property type="protein sequence ID" value="PLW10409.1"/>
    <property type="molecule type" value="Genomic_DNA"/>
</dbReference>
<sequence length="228" mass="26207">MTISKKKYPEKARIESRRKRLLNERNLEYSLTVSHPEQESIPIKPAEDGSKLIRLVELESTPINQPIHSEERITWLNCCYKQLKLYPHMLGEDPDRRPTQSKLQIAKEIVDSDAFKLFLRGKVVLVNCKKQYEVIAVIQFTPLEDLTPDERDEINTVISFLHQAKPFVNTVQSSSRSWGGRMWAIGWQKAMAAYELIGQYRNQQAILEAPNVYNMAMQCSSAASDILG</sequence>
<dbReference type="Pfam" id="PF20515">
    <property type="entry name" value="2OG-FeII_Oxy_6"/>
    <property type="match status" value="1"/>
</dbReference>
<name>A0A2N5SAZ9_9BASI</name>
<proteinExistence type="predicted"/>
<dbReference type="InterPro" id="IPR046798">
    <property type="entry name" value="2OG-FeII_Oxy_6"/>
</dbReference>
<evidence type="ECO:0000259" key="1">
    <source>
        <dbReference type="Pfam" id="PF20515"/>
    </source>
</evidence>
<evidence type="ECO:0000313" key="3">
    <source>
        <dbReference type="Proteomes" id="UP000235388"/>
    </source>
</evidence>
<protein>
    <recommendedName>
        <fullName evidence="1">Tet-like 2OG-Fe(II) oxygenase domain-containing protein</fullName>
    </recommendedName>
</protein>
<organism evidence="2 3">
    <name type="scientific">Puccinia coronata f. sp. avenae</name>
    <dbReference type="NCBI Taxonomy" id="200324"/>
    <lineage>
        <taxon>Eukaryota</taxon>
        <taxon>Fungi</taxon>
        <taxon>Dikarya</taxon>
        <taxon>Basidiomycota</taxon>
        <taxon>Pucciniomycotina</taxon>
        <taxon>Pucciniomycetes</taxon>
        <taxon>Pucciniales</taxon>
        <taxon>Pucciniaceae</taxon>
        <taxon>Puccinia</taxon>
    </lineage>
</organism>
<comment type="caution">
    <text evidence="2">The sequence shown here is derived from an EMBL/GenBank/DDBJ whole genome shotgun (WGS) entry which is preliminary data.</text>
</comment>
<accession>A0A2N5SAZ9</accession>
<dbReference type="OrthoDB" id="2512541at2759"/>